<protein>
    <recommendedName>
        <fullName evidence="4">DUF1376 domain-containing protein</fullName>
    </recommendedName>
</protein>
<reference evidence="2 3" key="1">
    <citation type="submission" date="2021-08" db="EMBL/GenBank/DDBJ databases">
        <authorList>
            <person name="Peeters C."/>
        </authorList>
    </citation>
    <scope>NUCLEOTIDE SEQUENCE [LARGE SCALE GENOMIC DNA]</scope>
    <source>
        <strain evidence="2 3">LMG 21510</strain>
    </source>
</reference>
<evidence type="ECO:0008006" key="4">
    <source>
        <dbReference type="Google" id="ProtNLM"/>
    </source>
</evidence>
<dbReference type="Pfam" id="PF07120">
    <property type="entry name" value="DUF1376"/>
    <property type="match status" value="1"/>
</dbReference>
<sequence>MNFYKRHIGDYIKDAAHLSLLEHGVYARLMDVYYTREGGIPASQAARLIGARAEEELKAVEAVLSEFFQLEGETWRQARCEREIELASAQIEANRANGKRGGRPKRRESESESEPIGFPFGKESQSEENPSHQPSATSHDPEETVTTTGVVVAGGDADRDRMVCRVAVRKAGPACPHQAIIALYHQLLPMCPGIREWTPARAQALRARWSEDTKRQHLDYWRRLFGYVAESDFLTGRTGAADGRKPFVASLDWIVKAENFAKIREGRYHGQESA</sequence>
<evidence type="ECO:0000313" key="2">
    <source>
        <dbReference type="EMBL" id="CAG9172305.1"/>
    </source>
</evidence>
<evidence type="ECO:0000256" key="1">
    <source>
        <dbReference type="SAM" id="MobiDB-lite"/>
    </source>
</evidence>
<keyword evidence="3" id="KW-1185">Reference proteome</keyword>
<name>A0ABM8WXN9_9BURK</name>
<feature type="compositionally biased region" description="Polar residues" evidence="1">
    <location>
        <begin position="127"/>
        <end position="138"/>
    </location>
</feature>
<feature type="region of interest" description="Disordered" evidence="1">
    <location>
        <begin position="95"/>
        <end position="152"/>
    </location>
</feature>
<proteinExistence type="predicted"/>
<dbReference type="InterPro" id="IPR010781">
    <property type="entry name" value="DUF1376"/>
</dbReference>
<comment type="caution">
    <text evidence="2">The sequence shown here is derived from an EMBL/GenBank/DDBJ whole genome shotgun (WGS) entry which is preliminary data.</text>
</comment>
<organism evidence="2 3">
    <name type="scientific">Cupriavidus respiraculi</name>
    <dbReference type="NCBI Taxonomy" id="195930"/>
    <lineage>
        <taxon>Bacteria</taxon>
        <taxon>Pseudomonadati</taxon>
        <taxon>Pseudomonadota</taxon>
        <taxon>Betaproteobacteria</taxon>
        <taxon>Burkholderiales</taxon>
        <taxon>Burkholderiaceae</taxon>
        <taxon>Cupriavidus</taxon>
    </lineage>
</organism>
<dbReference type="Proteomes" id="UP000721236">
    <property type="component" value="Unassembled WGS sequence"/>
</dbReference>
<gene>
    <name evidence="2" type="ORF">LMG21510_01930</name>
</gene>
<feature type="compositionally biased region" description="Basic residues" evidence="1">
    <location>
        <begin position="97"/>
        <end position="106"/>
    </location>
</feature>
<dbReference type="RefSeq" id="WP_224041358.1">
    <property type="nucleotide sequence ID" value="NZ_CAJZAH010000002.1"/>
</dbReference>
<evidence type="ECO:0000313" key="3">
    <source>
        <dbReference type="Proteomes" id="UP000721236"/>
    </source>
</evidence>
<dbReference type="EMBL" id="CAJZAH010000002">
    <property type="protein sequence ID" value="CAG9172305.1"/>
    <property type="molecule type" value="Genomic_DNA"/>
</dbReference>
<accession>A0ABM8WXN9</accession>